<protein>
    <submittedName>
        <fullName evidence="1">Uncharacterized protein</fullName>
    </submittedName>
</protein>
<dbReference type="EMBL" id="KK198763">
    <property type="protein sequence ID" value="KCW46552.1"/>
    <property type="molecule type" value="Genomic_DNA"/>
</dbReference>
<evidence type="ECO:0000313" key="1">
    <source>
        <dbReference type="EMBL" id="KCW46552.1"/>
    </source>
</evidence>
<reference evidence="1" key="1">
    <citation type="submission" date="2013-07" db="EMBL/GenBank/DDBJ databases">
        <title>The genome of Eucalyptus grandis.</title>
        <authorList>
            <person name="Schmutz J."/>
            <person name="Hayes R."/>
            <person name="Myburg A."/>
            <person name="Tuskan G."/>
            <person name="Grattapaglia D."/>
            <person name="Rokhsar D.S."/>
        </authorList>
    </citation>
    <scope>NUCLEOTIDE SEQUENCE</scope>
    <source>
        <tissue evidence="1">Leaf extractions</tissue>
    </source>
</reference>
<gene>
    <name evidence="1" type="ORF">EUGRSUZ_K00381</name>
</gene>
<proteinExistence type="predicted"/>
<accession>A0A058ZXN1</accession>
<organism evidence="1">
    <name type="scientific">Eucalyptus grandis</name>
    <name type="common">Flooded gum</name>
    <dbReference type="NCBI Taxonomy" id="71139"/>
    <lineage>
        <taxon>Eukaryota</taxon>
        <taxon>Viridiplantae</taxon>
        <taxon>Streptophyta</taxon>
        <taxon>Embryophyta</taxon>
        <taxon>Tracheophyta</taxon>
        <taxon>Spermatophyta</taxon>
        <taxon>Magnoliopsida</taxon>
        <taxon>eudicotyledons</taxon>
        <taxon>Gunneridae</taxon>
        <taxon>Pentapetalae</taxon>
        <taxon>rosids</taxon>
        <taxon>malvids</taxon>
        <taxon>Myrtales</taxon>
        <taxon>Myrtaceae</taxon>
        <taxon>Myrtoideae</taxon>
        <taxon>Eucalypteae</taxon>
        <taxon>Eucalyptus</taxon>
    </lineage>
</organism>
<name>A0A058ZXN1_EUCGR</name>
<dbReference type="Gramene" id="KCW46552">
    <property type="protein sequence ID" value="KCW46552"/>
    <property type="gene ID" value="EUGRSUZ_K00381"/>
</dbReference>
<dbReference type="InParanoid" id="A0A058ZXN1"/>
<sequence>MIRRFIRHTHNLLRVPANVYFCIAECLSSIYPLKPSNSKARKTHKALSASQLMIHATTIMHQFVDKKGQLKT</sequence>
<dbReference type="AlphaFoldDB" id="A0A058ZXN1"/>